<dbReference type="EMBL" id="GBXM01020188">
    <property type="protein sequence ID" value="JAH88389.1"/>
    <property type="molecule type" value="Transcribed_RNA"/>
</dbReference>
<organism evidence="1">
    <name type="scientific">Anguilla anguilla</name>
    <name type="common">European freshwater eel</name>
    <name type="synonym">Muraena anguilla</name>
    <dbReference type="NCBI Taxonomy" id="7936"/>
    <lineage>
        <taxon>Eukaryota</taxon>
        <taxon>Metazoa</taxon>
        <taxon>Chordata</taxon>
        <taxon>Craniata</taxon>
        <taxon>Vertebrata</taxon>
        <taxon>Euteleostomi</taxon>
        <taxon>Actinopterygii</taxon>
        <taxon>Neopterygii</taxon>
        <taxon>Teleostei</taxon>
        <taxon>Anguilliformes</taxon>
        <taxon>Anguillidae</taxon>
        <taxon>Anguilla</taxon>
    </lineage>
</organism>
<sequence>MSNRSQTASAVFSQAVRRRLSEIGPRPDPEPTQTLGAVIQCFSFSQMFKKVKNK</sequence>
<reference evidence="1" key="1">
    <citation type="submission" date="2014-11" db="EMBL/GenBank/DDBJ databases">
        <authorList>
            <person name="Amaro Gonzalez C."/>
        </authorList>
    </citation>
    <scope>NUCLEOTIDE SEQUENCE</scope>
</reference>
<evidence type="ECO:0000313" key="1">
    <source>
        <dbReference type="EMBL" id="JAH88389.1"/>
    </source>
</evidence>
<accession>A0A0E9WDC5</accession>
<protein>
    <submittedName>
        <fullName evidence="1">Uncharacterized protein</fullName>
    </submittedName>
</protein>
<name>A0A0E9WDC5_ANGAN</name>
<dbReference type="AlphaFoldDB" id="A0A0E9WDC5"/>
<reference evidence="1" key="2">
    <citation type="journal article" date="2015" name="Fish Shellfish Immunol.">
        <title>Early steps in the European eel (Anguilla anguilla)-Vibrio vulnificus interaction in the gills: Role of the RtxA13 toxin.</title>
        <authorList>
            <person name="Callol A."/>
            <person name="Pajuelo D."/>
            <person name="Ebbesson L."/>
            <person name="Teles M."/>
            <person name="MacKenzie S."/>
            <person name="Amaro C."/>
        </authorList>
    </citation>
    <scope>NUCLEOTIDE SEQUENCE</scope>
</reference>
<proteinExistence type="predicted"/>